<dbReference type="EMBL" id="BMAW01040607">
    <property type="protein sequence ID" value="GFU60271.1"/>
    <property type="molecule type" value="Genomic_DNA"/>
</dbReference>
<feature type="compositionally biased region" description="Polar residues" evidence="1">
    <location>
        <begin position="1"/>
        <end position="29"/>
    </location>
</feature>
<dbReference type="Proteomes" id="UP000887013">
    <property type="component" value="Unassembled WGS sequence"/>
</dbReference>
<protein>
    <submittedName>
        <fullName evidence="2">Uncharacterized protein</fullName>
    </submittedName>
</protein>
<organism evidence="2 3">
    <name type="scientific">Nephila pilipes</name>
    <name type="common">Giant wood spider</name>
    <name type="synonym">Nephila maculata</name>
    <dbReference type="NCBI Taxonomy" id="299642"/>
    <lineage>
        <taxon>Eukaryota</taxon>
        <taxon>Metazoa</taxon>
        <taxon>Ecdysozoa</taxon>
        <taxon>Arthropoda</taxon>
        <taxon>Chelicerata</taxon>
        <taxon>Arachnida</taxon>
        <taxon>Araneae</taxon>
        <taxon>Araneomorphae</taxon>
        <taxon>Entelegynae</taxon>
        <taxon>Araneoidea</taxon>
        <taxon>Nephilidae</taxon>
        <taxon>Nephila</taxon>
    </lineage>
</organism>
<comment type="caution">
    <text evidence="2">The sequence shown here is derived from an EMBL/GenBank/DDBJ whole genome shotgun (WGS) entry which is preliminary data.</text>
</comment>
<gene>
    <name evidence="2" type="ORF">NPIL_177441</name>
</gene>
<reference evidence="2" key="1">
    <citation type="submission" date="2020-08" db="EMBL/GenBank/DDBJ databases">
        <title>Multicomponent nature underlies the extraordinary mechanical properties of spider dragline silk.</title>
        <authorList>
            <person name="Kono N."/>
            <person name="Nakamura H."/>
            <person name="Mori M."/>
            <person name="Yoshida Y."/>
            <person name="Ohtoshi R."/>
            <person name="Malay A.D."/>
            <person name="Moran D.A.P."/>
            <person name="Tomita M."/>
            <person name="Numata K."/>
            <person name="Arakawa K."/>
        </authorList>
    </citation>
    <scope>NUCLEOTIDE SEQUENCE</scope>
</reference>
<keyword evidence="3" id="KW-1185">Reference proteome</keyword>
<dbReference type="AlphaFoldDB" id="A0A8X6UXG6"/>
<feature type="region of interest" description="Disordered" evidence="1">
    <location>
        <begin position="1"/>
        <end position="32"/>
    </location>
</feature>
<feature type="region of interest" description="Disordered" evidence="1">
    <location>
        <begin position="61"/>
        <end position="83"/>
    </location>
</feature>
<evidence type="ECO:0000313" key="2">
    <source>
        <dbReference type="EMBL" id="GFU60271.1"/>
    </source>
</evidence>
<name>A0A8X6UXG6_NEPPI</name>
<evidence type="ECO:0000256" key="1">
    <source>
        <dbReference type="SAM" id="MobiDB-lite"/>
    </source>
</evidence>
<evidence type="ECO:0000313" key="3">
    <source>
        <dbReference type="Proteomes" id="UP000887013"/>
    </source>
</evidence>
<proteinExistence type="predicted"/>
<sequence>MSQLQNNPDRTRKPQSTSTKEQNSRSNSELIGHSCCYPKQAGVDLLIDSCVPRRKEFLRRSSFPLHFSPTDSRKPNQSIRTVE</sequence>
<accession>A0A8X6UXG6</accession>